<accession>A0A3A8MM44</accession>
<dbReference type="OrthoDB" id="5516001at2"/>
<keyword evidence="3" id="KW-1185">Reference proteome</keyword>
<keyword evidence="1" id="KW-1133">Transmembrane helix</keyword>
<dbReference type="Proteomes" id="UP000273405">
    <property type="component" value="Unassembled WGS sequence"/>
</dbReference>
<feature type="transmembrane region" description="Helical" evidence="1">
    <location>
        <begin position="95"/>
        <end position="118"/>
    </location>
</feature>
<feature type="transmembrane region" description="Helical" evidence="1">
    <location>
        <begin position="21"/>
        <end position="43"/>
    </location>
</feature>
<keyword evidence="1" id="KW-0472">Membrane</keyword>
<dbReference type="InterPro" id="IPR013833">
    <property type="entry name" value="Cyt_c_oxidase_su3_a-hlx"/>
</dbReference>
<comment type="caution">
    <text evidence="2">The sequence shown here is derived from an EMBL/GenBank/DDBJ whole genome shotgun (WGS) entry which is preliminary data.</text>
</comment>
<evidence type="ECO:0000313" key="2">
    <source>
        <dbReference type="EMBL" id="RKH33093.1"/>
    </source>
</evidence>
<reference evidence="3" key="1">
    <citation type="submission" date="2018-09" db="EMBL/GenBank/DDBJ databases">
        <authorList>
            <person name="Livingstone P.G."/>
            <person name="Whitworth D.E."/>
        </authorList>
    </citation>
    <scope>NUCLEOTIDE SEQUENCE [LARGE SCALE GENOMIC DNA]</scope>
    <source>
        <strain evidence="3">CA040B</strain>
    </source>
</reference>
<evidence type="ECO:0000313" key="3">
    <source>
        <dbReference type="Proteomes" id="UP000273405"/>
    </source>
</evidence>
<feature type="transmembrane region" description="Helical" evidence="1">
    <location>
        <begin position="130"/>
        <end position="154"/>
    </location>
</feature>
<proteinExistence type="predicted"/>
<dbReference type="AlphaFoldDB" id="A0A3A8MM44"/>
<sequence>MSTNDPTGTLTSASPQRAEANLWFGVVLAHAAAVMLFCAVAFAANFYRMRGFWPPATALPGGFVPAVAGVLLLTGGALLHGALRHASGPRPARAWHLGVLGAGAGFLATQAAWLHVLWWHRDLRIPESGVFASALYGLSAVQAAHAAVVLMGVLRATLHGMRGLDARARLRRAVPGWWCTTVMYGVLFAVVYLP</sequence>
<dbReference type="GO" id="GO:0022904">
    <property type="term" value="P:respiratory electron transport chain"/>
    <property type="evidence" value="ECO:0007669"/>
    <property type="project" value="InterPro"/>
</dbReference>
<gene>
    <name evidence="2" type="ORF">D7X12_36530</name>
</gene>
<protein>
    <submittedName>
        <fullName evidence="2">Cytochrome C oxidase subunit III</fullName>
    </submittedName>
</protein>
<dbReference type="GO" id="GO:0004129">
    <property type="term" value="F:cytochrome-c oxidase activity"/>
    <property type="evidence" value="ECO:0007669"/>
    <property type="project" value="InterPro"/>
</dbReference>
<evidence type="ECO:0000256" key="1">
    <source>
        <dbReference type="SAM" id="Phobius"/>
    </source>
</evidence>
<dbReference type="GO" id="GO:0016020">
    <property type="term" value="C:membrane"/>
    <property type="evidence" value="ECO:0007669"/>
    <property type="project" value="InterPro"/>
</dbReference>
<dbReference type="EMBL" id="RAWG01000388">
    <property type="protein sequence ID" value="RKH33093.1"/>
    <property type="molecule type" value="Genomic_DNA"/>
</dbReference>
<feature type="transmembrane region" description="Helical" evidence="1">
    <location>
        <begin position="175"/>
        <end position="193"/>
    </location>
</feature>
<name>A0A3A8MM44_9BACT</name>
<dbReference type="InterPro" id="IPR035973">
    <property type="entry name" value="Cyt_c_oxidase_su3-like_sf"/>
</dbReference>
<dbReference type="RefSeq" id="WP_120629829.1">
    <property type="nucleotide sequence ID" value="NZ_RAWG01000388.1"/>
</dbReference>
<dbReference type="SUPFAM" id="SSF81452">
    <property type="entry name" value="Cytochrome c oxidase subunit III-like"/>
    <property type="match status" value="1"/>
</dbReference>
<dbReference type="Gene3D" id="1.20.120.80">
    <property type="entry name" value="Cytochrome c oxidase, subunit III, four-helix bundle"/>
    <property type="match status" value="1"/>
</dbReference>
<feature type="transmembrane region" description="Helical" evidence="1">
    <location>
        <begin position="63"/>
        <end position="83"/>
    </location>
</feature>
<keyword evidence="1" id="KW-0812">Transmembrane</keyword>
<organism evidence="2 3">
    <name type="scientific">Corallococcus sicarius</name>
    <dbReference type="NCBI Taxonomy" id="2316726"/>
    <lineage>
        <taxon>Bacteria</taxon>
        <taxon>Pseudomonadati</taxon>
        <taxon>Myxococcota</taxon>
        <taxon>Myxococcia</taxon>
        <taxon>Myxococcales</taxon>
        <taxon>Cystobacterineae</taxon>
        <taxon>Myxococcaceae</taxon>
        <taxon>Corallococcus</taxon>
    </lineage>
</organism>